<comment type="caution">
    <text evidence="1">The sequence shown here is derived from an EMBL/GenBank/DDBJ whole genome shotgun (WGS) entry which is preliminary data.</text>
</comment>
<reference evidence="1" key="1">
    <citation type="journal article" date="2023" name="G3 (Bethesda)">
        <title>Whole genome assemblies of Zophobas morio and Tenebrio molitor.</title>
        <authorList>
            <person name="Kaur S."/>
            <person name="Stinson S.A."/>
            <person name="diCenzo G.C."/>
        </authorList>
    </citation>
    <scope>NUCLEOTIDE SEQUENCE</scope>
    <source>
        <strain evidence="1">QUZm001</strain>
    </source>
</reference>
<organism evidence="1 2">
    <name type="scientific">Zophobas morio</name>
    <dbReference type="NCBI Taxonomy" id="2755281"/>
    <lineage>
        <taxon>Eukaryota</taxon>
        <taxon>Metazoa</taxon>
        <taxon>Ecdysozoa</taxon>
        <taxon>Arthropoda</taxon>
        <taxon>Hexapoda</taxon>
        <taxon>Insecta</taxon>
        <taxon>Pterygota</taxon>
        <taxon>Neoptera</taxon>
        <taxon>Endopterygota</taxon>
        <taxon>Coleoptera</taxon>
        <taxon>Polyphaga</taxon>
        <taxon>Cucujiformia</taxon>
        <taxon>Tenebrionidae</taxon>
        <taxon>Zophobas</taxon>
    </lineage>
</organism>
<dbReference type="EMBL" id="JALNTZ010000004">
    <property type="protein sequence ID" value="KAJ3655719.1"/>
    <property type="molecule type" value="Genomic_DNA"/>
</dbReference>
<keyword evidence="2" id="KW-1185">Reference proteome</keyword>
<protein>
    <submittedName>
        <fullName evidence="1">Uncharacterized protein</fullName>
    </submittedName>
</protein>
<name>A0AA38MHD8_9CUCU</name>
<sequence>MSPMAAYDSLVETKAAQGGNGESLTGPPISRPNIRPLALIVLWGCDCRSRRSEGAPRCWLPTPSTLVNNGYHCCWRSSKNPHIGG</sequence>
<dbReference type="Proteomes" id="UP001168821">
    <property type="component" value="Unassembled WGS sequence"/>
</dbReference>
<evidence type="ECO:0000313" key="1">
    <source>
        <dbReference type="EMBL" id="KAJ3655719.1"/>
    </source>
</evidence>
<proteinExistence type="predicted"/>
<dbReference type="AlphaFoldDB" id="A0AA38MHD8"/>
<gene>
    <name evidence="1" type="ORF">Zmor_014839</name>
</gene>
<evidence type="ECO:0000313" key="2">
    <source>
        <dbReference type="Proteomes" id="UP001168821"/>
    </source>
</evidence>
<accession>A0AA38MHD8</accession>